<proteinExistence type="predicted"/>
<gene>
    <name evidence="1" type="ORF">PCOR1329_LOCUS23746</name>
</gene>
<sequence length="409" mass="43601">MVAYFALSDLVESRWRQYAARTVEIVDGLSLGETARLASAFSTARLLDFGLMASLSSRALECLRAEQGAGAASATAADARRLAMAFGRARAFDSDLMEALVPIISERVEDFRPRELARVADAYARAAVQSPDLFALAAEALPPYLYDLEPGDLAALCRGFSEAAVYSSELTDALCEEVVKRLKSFGPLECLVFLEGLAQLSEGLPEEMRRDDAETVAAVAGQLARSMQSLAAGDIVRVFSALVQLDHYDQFLVHARLCEALAQKLSQGQLRGPPAFARLAELLHCLSLLPAQSHKSAELALTTAALLRECGPPRGGRPEPRALALVASALAELGQQDQDLLEMLGGAVLPRPSAGLPSDPRHGAGPSELLALSSDDELQDLQRAFRACRSEALAGACAAIGAELARRSE</sequence>
<name>A0ABN9RU56_9DINO</name>
<accession>A0ABN9RU56</accession>
<organism evidence="1 2">
    <name type="scientific">Prorocentrum cordatum</name>
    <dbReference type="NCBI Taxonomy" id="2364126"/>
    <lineage>
        <taxon>Eukaryota</taxon>
        <taxon>Sar</taxon>
        <taxon>Alveolata</taxon>
        <taxon>Dinophyceae</taxon>
        <taxon>Prorocentrales</taxon>
        <taxon>Prorocentraceae</taxon>
        <taxon>Prorocentrum</taxon>
    </lineage>
</organism>
<comment type="caution">
    <text evidence="1">The sequence shown here is derived from an EMBL/GenBank/DDBJ whole genome shotgun (WGS) entry which is preliminary data.</text>
</comment>
<evidence type="ECO:0000313" key="1">
    <source>
        <dbReference type="EMBL" id="CAK0822835.1"/>
    </source>
</evidence>
<protein>
    <submittedName>
        <fullName evidence="1">Uncharacterized protein</fullName>
    </submittedName>
</protein>
<keyword evidence="2" id="KW-1185">Reference proteome</keyword>
<dbReference type="EMBL" id="CAUYUJ010008091">
    <property type="protein sequence ID" value="CAK0822835.1"/>
    <property type="molecule type" value="Genomic_DNA"/>
</dbReference>
<evidence type="ECO:0000313" key="2">
    <source>
        <dbReference type="Proteomes" id="UP001189429"/>
    </source>
</evidence>
<reference evidence="1" key="1">
    <citation type="submission" date="2023-10" db="EMBL/GenBank/DDBJ databases">
        <authorList>
            <person name="Chen Y."/>
            <person name="Shah S."/>
            <person name="Dougan E. K."/>
            <person name="Thang M."/>
            <person name="Chan C."/>
        </authorList>
    </citation>
    <scope>NUCLEOTIDE SEQUENCE [LARGE SCALE GENOMIC DNA]</scope>
</reference>
<dbReference type="Proteomes" id="UP001189429">
    <property type="component" value="Unassembled WGS sequence"/>
</dbReference>